<organism evidence="13 14">
    <name type="scientific">Stichopus japonicus</name>
    <name type="common">Sea cucumber</name>
    <dbReference type="NCBI Taxonomy" id="307972"/>
    <lineage>
        <taxon>Eukaryota</taxon>
        <taxon>Metazoa</taxon>
        <taxon>Echinodermata</taxon>
        <taxon>Eleutherozoa</taxon>
        <taxon>Echinozoa</taxon>
        <taxon>Holothuroidea</taxon>
        <taxon>Aspidochirotacea</taxon>
        <taxon>Aspidochirotida</taxon>
        <taxon>Stichopodidae</taxon>
        <taxon>Apostichopus</taxon>
    </lineage>
</organism>
<evidence type="ECO:0000313" key="13">
    <source>
        <dbReference type="EMBL" id="PIK44724.1"/>
    </source>
</evidence>
<feature type="transmembrane region" description="Helical" evidence="12">
    <location>
        <begin position="245"/>
        <end position="272"/>
    </location>
</feature>
<dbReference type="NCBIfam" id="TIGR00813">
    <property type="entry name" value="sss"/>
    <property type="match status" value="1"/>
</dbReference>
<evidence type="ECO:0000256" key="12">
    <source>
        <dbReference type="SAM" id="Phobius"/>
    </source>
</evidence>
<feature type="transmembrane region" description="Helical" evidence="12">
    <location>
        <begin position="161"/>
        <end position="185"/>
    </location>
</feature>
<dbReference type="GO" id="GO:0005886">
    <property type="term" value="C:plasma membrane"/>
    <property type="evidence" value="ECO:0007669"/>
    <property type="project" value="UniProtKB-SubCell"/>
</dbReference>
<evidence type="ECO:0000256" key="5">
    <source>
        <dbReference type="ARBA" id="ARBA00022692"/>
    </source>
</evidence>
<keyword evidence="7" id="KW-0915">Sodium</keyword>
<dbReference type="EMBL" id="MRZV01000758">
    <property type="protein sequence ID" value="PIK44724.1"/>
    <property type="molecule type" value="Genomic_DNA"/>
</dbReference>
<reference evidence="13 14" key="1">
    <citation type="journal article" date="2017" name="PLoS Biol.">
        <title>The sea cucumber genome provides insights into morphological evolution and visceral regeneration.</title>
        <authorList>
            <person name="Zhang X."/>
            <person name="Sun L."/>
            <person name="Yuan J."/>
            <person name="Sun Y."/>
            <person name="Gao Y."/>
            <person name="Zhang L."/>
            <person name="Li S."/>
            <person name="Dai H."/>
            <person name="Hamel J.F."/>
            <person name="Liu C."/>
            <person name="Yu Y."/>
            <person name="Liu S."/>
            <person name="Lin W."/>
            <person name="Guo K."/>
            <person name="Jin S."/>
            <person name="Xu P."/>
            <person name="Storey K.B."/>
            <person name="Huan P."/>
            <person name="Zhang T."/>
            <person name="Zhou Y."/>
            <person name="Zhang J."/>
            <person name="Lin C."/>
            <person name="Li X."/>
            <person name="Xing L."/>
            <person name="Huo D."/>
            <person name="Sun M."/>
            <person name="Wang L."/>
            <person name="Mercier A."/>
            <person name="Li F."/>
            <person name="Yang H."/>
            <person name="Xiang J."/>
        </authorList>
    </citation>
    <scope>NUCLEOTIDE SEQUENCE [LARGE SCALE GENOMIC DNA]</scope>
    <source>
        <strain evidence="13">Shaxun</strain>
        <tissue evidence="13">Muscle</tissue>
    </source>
</reference>
<dbReference type="STRING" id="307972.A0A2G8K9P4"/>
<comment type="subcellular location">
    <subcellularLocation>
        <location evidence="1">Cell membrane</location>
        <topology evidence="1">Multi-pass membrane protein</topology>
    </subcellularLocation>
</comment>
<comment type="similarity">
    <text evidence="2 11">Belongs to the sodium:solute symporter (SSF) (TC 2.A.21) family.</text>
</comment>
<dbReference type="PANTHER" id="PTHR42985">
    <property type="entry name" value="SODIUM-COUPLED MONOCARBOXYLATE TRANSPORTER"/>
    <property type="match status" value="1"/>
</dbReference>
<feature type="transmembrane region" description="Helical" evidence="12">
    <location>
        <begin position="6"/>
        <end position="28"/>
    </location>
</feature>
<evidence type="ECO:0000256" key="7">
    <source>
        <dbReference type="ARBA" id="ARBA00023053"/>
    </source>
</evidence>
<evidence type="ECO:0000256" key="4">
    <source>
        <dbReference type="ARBA" id="ARBA00022475"/>
    </source>
</evidence>
<gene>
    <name evidence="13" type="ORF">BSL78_18396</name>
</gene>
<evidence type="ECO:0000256" key="1">
    <source>
        <dbReference type="ARBA" id="ARBA00004651"/>
    </source>
</evidence>
<feature type="transmembrane region" description="Helical" evidence="12">
    <location>
        <begin position="350"/>
        <end position="373"/>
    </location>
</feature>
<name>A0A2G8K9P4_STIJA</name>
<dbReference type="InterPro" id="IPR051163">
    <property type="entry name" value="Sodium:Solute_Symporter_SSF"/>
</dbReference>
<keyword evidence="5 12" id="KW-0812">Transmembrane</keyword>
<evidence type="ECO:0000256" key="3">
    <source>
        <dbReference type="ARBA" id="ARBA00022448"/>
    </source>
</evidence>
<evidence type="ECO:0000256" key="8">
    <source>
        <dbReference type="ARBA" id="ARBA00023065"/>
    </source>
</evidence>
<dbReference type="Proteomes" id="UP000230750">
    <property type="component" value="Unassembled WGS sequence"/>
</dbReference>
<dbReference type="Pfam" id="PF00474">
    <property type="entry name" value="SSF"/>
    <property type="match status" value="2"/>
</dbReference>
<sequence length="378" mass="41381">MAYLAPLDYIVLIIFLMFSAGVGVYHAVRGDRQRSADQYLLANRSMHPIPVAISVIVSVLSAVTFLGTPAEVYIHGPQYWVVILNKVIPFCLVVFSFCPLFYRLQVTSIYEYLDMRFALALNAVTGISLAGSILAVGFVCTFYTTIGGITAVVWTDVFQSVVMLLGFLVTLVASSIQVGGLVNVFEINARDRRDTFLDFRLNPTIRHSFWSVFIGYGFLVGSYVGTNQIIVQRYMTCRTLKQSQLAAGIGTIGIGVVEFLAVLCGMSMYAYFAGCDPLTSGKIQSSDQLMPFIMVELFQKAPGVAGLLISAAFSASLSTVSSGVNALATMTGQDFIRYFWPDMEDFKFTLILKCVSIFFGLGCICMAFLASVLGEILH</sequence>
<keyword evidence="9 12" id="KW-0472">Membrane</keyword>
<keyword evidence="10" id="KW-0739">Sodium transport</keyword>
<keyword evidence="3" id="KW-0813">Transport</keyword>
<dbReference type="GO" id="GO:0006814">
    <property type="term" value="P:sodium ion transport"/>
    <property type="evidence" value="ECO:0007669"/>
    <property type="project" value="UniProtKB-KW"/>
</dbReference>
<feature type="transmembrane region" description="Helical" evidence="12">
    <location>
        <begin position="49"/>
        <end position="67"/>
    </location>
</feature>
<keyword evidence="6 12" id="KW-1133">Transmembrane helix</keyword>
<dbReference type="InterPro" id="IPR001734">
    <property type="entry name" value="Na/solute_symporter"/>
</dbReference>
<proteinExistence type="inferred from homology"/>
<dbReference type="AlphaFoldDB" id="A0A2G8K9P4"/>
<dbReference type="InterPro" id="IPR038377">
    <property type="entry name" value="Na/Glc_symporter_sf"/>
</dbReference>
<feature type="transmembrane region" description="Helical" evidence="12">
    <location>
        <begin position="205"/>
        <end position="224"/>
    </location>
</feature>
<keyword evidence="8" id="KW-0406">Ion transport</keyword>
<dbReference type="PANTHER" id="PTHR42985:SF40">
    <property type="entry name" value="LD47995P-RELATED"/>
    <property type="match status" value="1"/>
</dbReference>
<dbReference type="PROSITE" id="PS50283">
    <property type="entry name" value="NA_SOLUT_SYMP_3"/>
    <property type="match status" value="1"/>
</dbReference>
<dbReference type="OrthoDB" id="6132759at2759"/>
<evidence type="ECO:0000313" key="14">
    <source>
        <dbReference type="Proteomes" id="UP000230750"/>
    </source>
</evidence>
<protein>
    <submittedName>
        <fullName evidence="13">Putative sodium-coupled monocarboxylate transporter 1</fullName>
    </submittedName>
</protein>
<evidence type="ECO:0000256" key="2">
    <source>
        <dbReference type="ARBA" id="ARBA00006434"/>
    </source>
</evidence>
<feature type="transmembrane region" description="Helical" evidence="12">
    <location>
        <begin position="133"/>
        <end position="154"/>
    </location>
</feature>
<evidence type="ECO:0000256" key="6">
    <source>
        <dbReference type="ARBA" id="ARBA00022989"/>
    </source>
</evidence>
<comment type="caution">
    <text evidence="13">The sequence shown here is derived from an EMBL/GenBank/DDBJ whole genome shotgun (WGS) entry which is preliminary data.</text>
</comment>
<evidence type="ECO:0000256" key="10">
    <source>
        <dbReference type="ARBA" id="ARBA00023201"/>
    </source>
</evidence>
<keyword evidence="4" id="KW-1003">Cell membrane</keyword>
<dbReference type="Gene3D" id="1.20.1730.10">
    <property type="entry name" value="Sodium/glucose cotransporter"/>
    <property type="match status" value="1"/>
</dbReference>
<evidence type="ECO:0000256" key="9">
    <source>
        <dbReference type="ARBA" id="ARBA00023136"/>
    </source>
</evidence>
<evidence type="ECO:0000256" key="11">
    <source>
        <dbReference type="RuleBase" id="RU362091"/>
    </source>
</evidence>
<accession>A0A2G8K9P4</accession>
<feature type="transmembrane region" description="Helical" evidence="12">
    <location>
        <begin position="79"/>
        <end position="102"/>
    </location>
</feature>
<dbReference type="GO" id="GO:0015293">
    <property type="term" value="F:symporter activity"/>
    <property type="evidence" value="ECO:0007669"/>
    <property type="project" value="TreeGrafter"/>
</dbReference>
<keyword evidence="14" id="KW-1185">Reference proteome</keyword>